<name>A0ACA9PSM0_9GLOM</name>
<dbReference type="Proteomes" id="UP000789860">
    <property type="component" value="Unassembled WGS sequence"/>
</dbReference>
<proteinExistence type="predicted"/>
<dbReference type="EMBL" id="CAJVPM010047825">
    <property type="protein sequence ID" value="CAG8721625.1"/>
    <property type="molecule type" value="Genomic_DNA"/>
</dbReference>
<organism evidence="1 2">
    <name type="scientific">Scutellospora calospora</name>
    <dbReference type="NCBI Taxonomy" id="85575"/>
    <lineage>
        <taxon>Eukaryota</taxon>
        <taxon>Fungi</taxon>
        <taxon>Fungi incertae sedis</taxon>
        <taxon>Mucoromycota</taxon>
        <taxon>Glomeromycotina</taxon>
        <taxon>Glomeromycetes</taxon>
        <taxon>Diversisporales</taxon>
        <taxon>Gigasporaceae</taxon>
        <taxon>Scutellospora</taxon>
    </lineage>
</organism>
<gene>
    <name evidence="1" type="ORF">SCALOS_LOCUS11276</name>
</gene>
<reference evidence="1" key="1">
    <citation type="submission" date="2021-06" db="EMBL/GenBank/DDBJ databases">
        <authorList>
            <person name="Kallberg Y."/>
            <person name="Tangrot J."/>
            <person name="Rosling A."/>
        </authorList>
    </citation>
    <scope>NUCLEOTIDE SEQUENCE</scope>
    <source>
        <strain evidence="1">AU212A</strain>
    </source>
</reference>
<protein>
    <submittedName>
        <fullName evidence="1">1116_t:CDS:1</fullName>
    </submittedName>
</protein>
<evidence type="ECO:0000313" key="1">
    <source>
        <dbReference type="EMBL" id="CAG8721625.1"/>
    </source>
</evidence>
<sequence>SHFGLKYVRGCEISEIIGDDGKPIEEVVKPNVEEKQKISGNSRTLRVLLDTNQYKIDMNKFANTKEEDVYETFNVLMRRKPK</sequence>
<feature type="non-terminal residue" evidence="1">
    <location>
        <position position="82"/>
    </location>
</feature>
<accession>A0ACA9PSM0</accession>
<comment type="caution">
    <text evidence="1">The sequence shown here is derived from an EMBL/GenBank/DDBJ whole genome shotgun (WGS) entry which is preliminary data.</text>
</comment>
<keyword evidence="2" id="KW-1185">Reference proteome</keyword>
<feature type="non-terminal residue" evidence="1">
    <location>
        <position position="1"/>
    </location>
</feature>
<evidence type="ECO:0000313" key="2">
    <source>
        <dbReference type="Proteomes" id="UP000789860"/>
    </source>
</evidence>